<dbReference type="OrthoDB" id="416454at2759"/>
<protein>
    <submittedName>
        <fullName evidence="1">Uncharacterized protein</fullName>
    </submittedName>
</protein>
<dbReference type="SUPFAM" id="SSF56672">
    <property type="entry name" value="DNA/RNA polymerases"/>
    <property type="match status" value="1"/>
</dbReference>
<comment type="caution">
    <text evidence="1">The sequence shown here is derived from an EMBL/GenBank/DDBJ whole genome shotgun (WGS) entry which is preliminary data.</text>
</comment>
<dbReference type="InterPro" id="IPR000477">
    <property type="entry name" value="RT_dom"/>
</dbReference>
<dbReference type="Proteomes" id="UP001152795">
    <property type="component" value="Unassembled WGS sequence"/>
</dbReference>
<accession>A0A6S7FXZ6</accession>
<dbReference type="AlphaFoldDB" id="A0A6S7FXZ6"/>
<dbReference type="PROSITE" id="PS50878">
    <property type="entry name" value="RT_POL"/>
    <property type="match status" value="1"/>
</dbReference>
<dbReference type="EMBL" id="CACRXK020000361">
    <property type="protein sequence ID" value="CAB3981189.1"/>
    <property type="molecule type" value="Genomic_DNA"/>
</dbReference>
<sequence length="622" mass="70891">MSAIEAQGQYKTIERESKESYEIKLAKEIKYNSKQFYAYLRNKKKSNPTVSKLKKPNGEFTTSVKESADLLVKSFATVFTNETSLTRDCNMDIIAVKQIDPLIISDYDVKNELLALDVSKCAGPDGVHPKIVRILAGNDNFVSAVTALYRSISDVRQFPEAWKRAIIIALHKMGAISDAGNYRPISLTCILCKVYEKLLFKHLYSHVKGFISRNQHGFMEGKSSLSNLLESLQYIITFLDSEDPVDLIYLDFQKAFDKVAHERLLLKLESYGITGQVHDIIRNFLTGRSMAVRVGYHISSWEPVTSGVPQGSVLGPLLFILFINDMPQVTKFNTVLFADDSKVIGGQMKFNVEKCGVLHIGESNPQHGYTLDGIQLKSVQKEKDLGVTWSAGKSLFDDHIREGIGKAKRMIAWLIRNVVSRKHEVLVPLYKAFVRPHLEYCVQVWSPVAKHGNWGIIMAIEKCQRDFTRIIHGMGFLSYSERLQKLGLTTLLERRMRGDLIEAYKIINGHVNYGHQMFNHNLHYSTRNLCNVSSCRTRFALDCFSVRVIKYWNNLPNSVKYAPSVNAFKAGLDDLKSYNPDSRHGYLYLSQEIFNRIPDKNDHVTYLKLHPEVAMRRHISCF</sequence>
<proteinExistence type="predicted"/>
<reference evidence="1" key="1">
    <citation type="submission" date="2020-04" db="EMBL/GenBank/DDBJ databases">
        <authorList>
            <person name="Alioto T."/>
            <person name="Alioto T."/>
            <person name="Gomez Garrido J."/>
        </authorList>
    </citation>
    <scope>NUCLEOTIDE SEQUENCE</scope>
    <source>
        <strain evidence="1">A484AB</strain>
    </source>
</reference>
<name>A0A6S7FXZ6_PARCT</name>
<gene>
    <name evidence="1" type="ORF">PACLA_8A028002</name>
</gene>
<evidence type="ECO:0000313" key="2">
    <source>
        <dbReference type="Proteomes" id="UP001152795"/>
    </source>
</evidence>
<dbReference type="Pfam" id="PF00078">
    <property type="entry name" value="RVT_1"/>
    <property type="match status" value="1"/>
</dbReference>
<dbReference type="CDD" id="cd01650">
    <property type="entry name" value="RT_nLTR_like"/>
    <property type="match status" value="1"/>
</dbReference>
<dbReference type="PANTHER" id="PTHR33332">
    <property type="entry name" value="REVERSE TRANSCRIPTASE DOMAIN-CONTAINING PROTEIN"/>
    <property type="match status" value="1"/>
</dbReference>
<evidence type="ECO:0000313" key="1">
    <source>
        <dbReference type="EMBL" id="CAB3981189.1"/>
    </source>
</evidence>
<keyword evidence="2" id="KW-1185">Reference proteome</keyword>
<dbReference type="InterPro" id="IPR043502">
    <property type="entry name" value="DNA/RNA_pol_sf"/>
</dbReference>
<organism evidence="1 2">
    <name type="scientific">Paramuricea clavata</name>
    <name type="common">Red gorgonian</name>
    <name type="synonym">Violescent sea-whip</name>
    <dbReference type="NCBI Taxonomy" id="317549"/>
    <lineage>
        <taxon>Eukaryota</taxon>
        <taxon>Metazoa</taxon>
        <taxon>Cnidaria</taxon>
        <taxon>Anthozoa</taxon>
        <taxon>Octocorallia</taxon>
        <taxon>Malacalcyonacea</taxon>
        <taxon>Plexauridae</taxon>
        <taxon>Paramuricea</taxon>
    </lineage>
</organism>